<dbReference type="InParanoid" id="F0S2A1"/>
<evidence type="ECO:0000256" key="2">
    <source>
        <dbReference type="ARBA" id="ARBA00023125"/>
    </source>
</evidence>
<dbReference type="KEGG" id="dte:Dester_1488"/>
<dbReference type="NCBIfam" id="NF033788">
    <property type="entry name" value="HTH_metalloreg"/>
    <property type="match status" value="1"/>
</dbReference>
<name>F0S2A1_DESTD</name>
<dbReference type="Pfam" id="PF01022">
    <property type="entry name" value="HTH_5"/>
    <property type="match status" value="1"/>
</dbReference>
<dbReference type="STRING" id="868864.Dester_1488"/>
<dbReference type="SUPFAM" id="SSF46785">
    <property type="entry name" value="Winged helix' DNA-binding domain"/>
    <property type="match status" value="1"/>
</dbReference>
<feature type="domain" description="HTH arsR-type" evidence="4">
    <location>
        <begin position="1"/>
        <end position="93"/>
    </location>
</feature>
<evidence type="ECO:0000259" key="4">
    <source>
        <dbReference type="PROSITE" id="PS50987"/>
    </source>
</evidence>
<evidence type="ECO:0000256" key="1">
    <source>
        <dbReference type="ARBA" id="ARBA00023015"/>
    </source>
</evidence>
<dbReference type="eggNOG" id="COG0640">
    <property type="taxonomic scope" value="Bacteria"/>
</dbReference>
<dbReference type="HOGENOM" id="CLU_097806_3_1_0"/>
<dbReference type="InterPro" id="IPR011991">
    <property type="entry name" value="ArsR-like_HTH"/>
</dbReference>
<dbReference type="AlphaFoldDB" id="F0S2A1"/>
<gene>
    <name evidence="5" type="ordered locus">Dester_1488</name>
</gene>
<dbReference type="Proteomes" id="UP000007102">
    <property type="component" value="Chromosome"/>
</dbReference>
<dbReference type="InterPro" id="IPR036388">
    <property type="entry name" value="WH-like_DNA-bd_sf"/>
</dbReference>
<dbReference type="PANTHER" id="PTHR33154">
    <property type="entry name" value="TRANSCRIPTIONAL REGULATOR, ARSR FAMILY"/>
    <property type="match status" value="1"/>
</dbReference>
<reference evidence="5 6" key="1">
    <citation type="journal article" date="2011" name="Stand. Genomic Sci.">
        <title>Complete genome sequence of the thermophilic sulfur-reducer Desulfurobacterium thermolithotrophum type strain (BSA(T)) from a deep-sea hydrothermal vent.</title>
        <authorList>
            <person name="Goker M."/>
            <person name="Daligault H."/>
            <person name="Mwirichia R."/>
            <person name="Lapidus A."/>
            <person name="Lucas S."/>
            <person name="Deshpande S."/>
            <person name="Pagani I."/>
            <person name="Tapia R."/>
            <person name="Cheng J.F."/>
            <person name="Goodwin L."/>
            <person name="Pitluck S."/>
            <person name="Liolios K."/>
            <person name="Ivanova N."/>
            <person name="Mavromatis K."/>
            <person name="Mikhailova N."/>
            <person name="Pati A."/>
            <person name="Chen A."/>
            <person name="Palaniappan K."/>
            <person name="Han C."/>
            <person name="Land M."/>
            <person name="Hauser L."/>
            <person name="Pan C."/>
            <person name="Brambilla E.M."/>
            <person name="Rohde M."/>
            <person name="Spring S."/>
            <person name="Sikorski J."/>
            <person name="Wirth R."/>
            <person name="Detter J.C."/>
            <person name="Woyke T."/>
            <person name="Bristow J."/>
            <person name="Eisen J.A."/>
            <person name="Markowitz V."/>
            <person name="Hugenholtz P."/>
            <person name="Kyrpides N.C."/>
            <person name="Klenk H.P."/>
        </authorList>
    </citation>
    <scope>NUCLEOTIDE SEQUENCE [LARGE SCALE GENOMIC DNA]</scope>
    <source>
        <strain evidence="6">DSM 11699 / BSA</strain>
    </source>
</reference>
<dbReference type="OrthoDB" id="9800238at2"/>
<keyword evidence="6" id="KW-1185">Reference proteome</keyword>
<dbReference type="GO" id="GO:0003677">
    <property type="term" value="F:DNA binding"/>
    <property type="evidence" value="ECO:0007669"/>
    <property type="project" value="UniProtKB-KW"/>
</dbReference>
<keyword evidence="1" id="KW-0805">Transcription regulation</keyword>
<dbReference type="GO" id="GO:0003700">
    <property type="term" value="F:DNA-binding transcription factor activity"/>
    <property type="evidence" value="ECO:0007669"/>
    <property type="project" value="InterPro"/>
</dbReference>
<dbReference type="InterPro" id="IPR001845">
    <property type="entry name" value="HTH_ArsR_DNA-bd_dom"/>
</dbReference>
<dbReference type="Gene3D" id="1.10.10.10">
    <property type="entry name" value="Winged helix-like DNA-binding domain superfamily/Winged helix DNA-binding domain"/>
    <property type="match status" value="1"/>
</dbReference>
<dbReference type="InterPro" id="IPR051081">
    <property type="entry name" value="HTH_MetalResp_TranReg"/>
</dbReference>
<dbReference type="PROSITE" id="PS50987">
    <property type="entry name" value="HTH_ARSR_2"/>
    <property type="match status" value="1"/>
</dbReference>
<reference evidence="6" key="2">
    <citation type="submission" date="2011-02" db="EMBL/GenBank/DDBJ databases">
        <title>The complete genome of Desulfurobacterium thermolithotrophum DSM 11699.</title>
        <authorList>
            <consortium name="US DOE Joint Genome Institute (JGI-PGF)"/>
            <person name="Lucas S."/>
            <person name="Copeland A."/>
            <person name="Lapidus A."/>
            <person name="Bruce D."/>
            <person name="Goodwin L."/>
            <person name="Pitluck S."/>
            <person name="Kyrpides N."/>
            <person name="Mavromatis K."/>
            <person name="Pagani I."/>
            <person name="Ivanova N."/>
            <person name="Mikhailova N."/>
            <person name="Daligault H."/>
            <person name="Detter J.C."/>
            <person name="Tapia R."/>
            <person name="Han C."/>
            <person name="Land M."/>
            <person name="Hauser L."/>
            <person name="Markowitz V."/>
            <person name="Cheng J.-F."/>
            <person name="Hugenholtz P."/>
            <person name="Woyke T."/>
            <person name="Wu D."/>
            <person name="Spring S."/>
            <person name="Brambilla E."/>
            <person name="Klenk H.-P."/>
            <person name="Eisen J.A."/>
        </authorList>
    </citation>
    <scope>NUCLEOTIDE SEQUENCE [LARGE SCALE GENOMIC DNA]</scope>
    <source>
        <strain evidence="6">DSM 11699 / BSA</strain>
    </source>
</reference>
<dbReference type="CDD" id="cd00090">
    <property type="entry name" value="HTH_ARSR"/>
    <property type="match status" value="1"/>
</dbReference>
<dbReference type="PANTHER" id="PTHR33154:SF38">
    <property type="entry name" value="HTH ARSR-TYPE DOMAIN-CONTAINING PROTEIN"/>
    <property type="match status" value="1"/>
</dbReference>
<proteinExistence type="predicted"/>
<evidence type="ECO:0000256" key="3">
    <source>
        <dbReference type="ARBA" id="ARBA00023163"/>
    </source>
</evidence>
<keyword evidence="2" id="KW-0238">DNA-binding</keyword>
<evidence type="ECO:0000313" key="6">
    <source>
        <dbReference type="Proteomes" id="UP000007102"/>
    </source>
</evidence>
<accession>F0S2A1</accession>
<dbReference type="SMART" id="SM00418">
    <property type="entry name" value="HTH_ARSR"/>
    <property type="match status" value="1"/>
</dbReference>
<protein>
    <submittedName>
        <fullName evidence="5">Regulatory protein ArsR</fullName>
    </submittedName>
</protein>
<dbReference type="PRINTS" id="PR00778">
    <property type="entry name" value="HTHARSR"/>
</dbReference>
<keyword evidence="3" id="KW-0804">Transcription</keyword>
<sequence>MKKFAEVLKTLGEENRLRIFKLLQERPAYVCEIAAVLGLSMGTVSSHLSRLKYLGIVKDEKEGIKIKYSLLEPTEPEIKAFIRFLKEIGEDWETIKKDRESLKRVKPEDVCKKLKTEQF</sequence>
<evidence type="ECO:0000313" key="5">
    <source>
        <dbReference type="EMBL" id="ADY74116.1"/>
    </source>
</evidence>
<dbReference type="EMBL" id="CP002543">
    <property type="protein sequence ID" value="ADY74116.1"/>
    <property type="molecule type" value="Genomic_DNA"/>
</dbReference>
<dbReference type="InterPro" id="IPR036390">
    <property type="entry name" value="WH_DNA-bd_sf"/>
</dbReference>
<dbReference type="RefSeq" id="WP_013639063.1">
    <property type="nucleotide sequence ID" value="NC_015185.1"/>
</dbReference>
<organism evidence="5 6">
    <name type="scientific">Desulfurobacterium thermolithotrophum (strain DSM 11699 / BSA)</name>
    <dbReference type="NCBI Taxonomy" id="868864"/>
    <lineage>
        <taxon>Bacteria</taxon>
        <taxon>Pseudomonadati</taxon>
        <taxon>Aquificota</taxon>
        <taxon>Aquificia</taxon>
        <taxon>Desulfurobacteriales</taxon>
        <taxon>Desulfurobacteriaceae</taxon>
        <taxon>Desulfurobacterium</taxon>
    </lineage>
</organism>